<evidence type="ECO:0000256" key="1">
    <source>
        <dbReference type="ARBA" id="ARBA00001113"/>
    </source>
</evidence>
<evidence type="ECO:0000313" key="7">
    <source>
        <dbReference type="EMBL" id="PZD55701.1"/>
    </source>
</evidence>
<comment type="function">
    <text evidence="2">Component of the dihydroxyacetone kinase complex, which is responsible for the phosphoenolpyruvate (PEP)-dependent phosphorylation of dihydroxyacetone. DhaM serves as the phosphoryl donor. Is phosphorylated by phosphoenolpyruvate in an EI- and HPr-dependent reaction, and a phosphorelay system on histidine residues finally leads to phosphoryl transfer to DhaL and dihydroxyacetone.</text>
</comment>
<organism evidence="7 8">
    <name type="scientific">Streptococcus salivarius</name>
    <dbReference type="NCBI Taxonomy" id="1304"/>
    <lineage>
        <taxon>Bacteria</taxon>
        <taxon>Bacillati</taxon>
        <taxon>Bacillota</taxon>
        <taxon>Bacilli</taxon>
        <taxon>Lactobacillales</taxon>
        <taxon>Streptococcaceae</taxon>
        <taxon>Streptococcus</taxon>
    </lineage>
</organism>
<feature type="domain" description="PTS EIIA type-4" evidence="6">
    <location>
        <begin position="3"/>
        <end position="124"/>
    </location>
</feature>
<dbReference type="PANTHER" id="PTHR38594">
    <property type="entry name" value="PEP-DEPENDENT DIHYDROXYACETONE KINASE, PHOSPHORYL DONOR SUBUNIT DHAM"/>
    <property type="match status" value="1"/>
</dbReference>
<dbReference type="EC" id="2.7.1.121" evidence="3"/>
<dbReference type="GO" id="GO:0047324">
    <property type="term" value="F:phosphoenolpyruvate-glycerone phosphotransferase activity"/>
    <property type="evidence" value="ECO:0007669"/>
    <property type="project" value="UniProtKB-EC"/>
</dbReference>
<comment type="catalytic activity">
    <reaction evidence="1">
        <text>dihydroxyacetone + phosphoenolpyruvate = dihydroxyacetone phosphate + pyruvate</text>
        <dbReference type="Rhea" id="RHEA:18381"/>
        <dbReference type="ChEBI" id="CHEBI:15361"/>
        <dbReference type="ChEBI" id="CHEBI:16016"/>
        <dbReference type="ChEBI" id="CHEBI:57642"/>
        <dbReference type="ChEBI" id="CHEBI:58702"/>
        <dbReference type="EC" id="2.7.1.121"/>
    </reaction>
</comment>
<name>A0AA45CRE1_STRSL</name>
<dbReference type="Proteomes" id="UP000248776">
    <property type="component" value="Unassembled WGS sequence"/>
</dbReference>
<dbReference type="InterPro" id="IPR036662">
    <property type="entry name" value="PTS_EIIA_man-typ_sf"/>
</dbReference>
<reference evidence="7 8" key="1">
    <citation type="submission" date="2017-08" db="EMBL/GenBank/DDBJ databases">
        <title>Streptococcus salivarius strain HS0302 Genome.</title>
        <authorList>
            <person name="Smith J."/>
            <person name="Deng P."/>
            <person name="Geng M."/>
        </authorList>
    </citation>
    <scope>NUCLEOTIDE SEQUENCE [LARGE SCALE GENOMIC DNA]</scope>
    <source>
        <strain evidence="7 8">HS0302</strain>
    </source>
</reference>
<dbReference type="InterPro" id="IPR039643">
    <property type="entry name" value="DhaM"/>
</dbReference>
<evidence type="ECO:0000313" key="8">
    <source>
        <dbReference type="Proteomes" id="UP000248776"/>
    </source>
</evidence>
<comment type="caution">
    <text evidence="7">The sequence shown here is derived from an EMBL/GenBank/DDBJ whole genome shotgun (WGS) entry which is preliminary data.</text>
</comment>
<evidence type="ECO:0000256" key="4">
    <source>
        <dbReference type="ARBA" id="ARBA00022679"/>
    </source>
</evidence>
<dbReference type="Pfam" id="PF03610">
    <property type="entry name" value="EIIA-man"/>
    <property type="match status" value="1"/>
</dbReference>
<dbReference type="NCBIfam" id="TIGR02364">
    <property type="entry name" value="dha_pts"/>
    <property type="match status" value="1"/>
</dbReference>
<dbReference type="GO" id="GO:0016020">
    <property type="term" value="C:membrane"/>
    <property type="evidence" value="ECO:0007669"/>
    <property type="project" value="InterPro"/>
</dbReference>
<dbReference type="GO" id="GO:0019563">
    <property type="term" value="P:glycerol catabolic process"/>
    <property type="evidence" value="ECO:0007669"/>
    <property type="project" value="InterPro"/>
</dbReference>
<dbReference type="EMBL" id="NSIW01000019">
    <property type="protein sequence ID" value="PZD55701.1"/>
    <property type="molecule type" value="Genomic_DNA"/>
</dbReference>
<sequence length="124" mass="13159">MPELGIVIVSHSADIAKGLVSLIREVAPDIPLTATGGLEDGGLGSSFDHVQVAVDSQPAKRLLAFYDLGSARMNLEMLEEFSDKEILIQQVPLIEGAYAASALLQAGASEVEILSQINELTIQK</sequence>
<keyword evidence="4" id="KW-0808">Transferase</keyword>
<dbReference type="Gene3D" id="3.40.50.510">
    <property type="entry name" value="Phosphotransferase system, mannose-type IIA component"/>
    <property type="match status" value="1"/>
</dbReference>
<evidence type="ECO:0000256" key="2">
    <source>
        <dbReference type="ARBA" id="ARBA00002788"/>
    </source>
</evidence>
<dbReference type="AlphaFoldDB" id="A0AA45CRE1"/>
<gene>
    <name evidence="7" type="ORF">CKU37_10945</name>
</gene>
<proteinExistence type="predicted"/>
<keyword evidence="7" id="KW-0418">Kinase</keyword>
<evidence type="ECO:0000256" key="3">
    <source>
        <dbReference type="ARBA" id="ARBA00012095"/>
    </source>
</evidence>
<dbReference type="PROSITE" id="PS51096">
    <property type="entry name" value="PTS_EIIA_TYPE_4"/>
    <property type="match status" value="1"/>
</dbReference>
<dbReference type="InterPro" id="IPR012844">
    <property type="entry name" value="DhaM_N"/>
</dbReference>
<dbReference type="SUPFAM" id="SSF53062">
    <property type="entry name" value="PTS system fructose IIA component-like"/>
    <property type="match status" value="1"/>
</dbReference>
<dbReference type="InterPro" id="IPR004701">
    <property type="entry name" value="PTS_EIIA_man-typ"/>
</dbReference>
<dbReference type="PANTHER" id="PTHR38594:SF1">
    <property type="entry name" value="PEP-DEPENDENT DIHYDROXYACETONE KINASE, PHOSPHORYL DONOR SUBUNIT DHAM"/>
    <property type="match status" value="1"/>
</dbReference>
<evidence type="ECO:0000259" key="6">
    <source>
        <dbReference type="PROSITE" id="PS51096"/>
    </source>
</evidence>
<protein>
    <recommendedName>
        <fullName evidence="3">phosphoenolpyruvate--glycerone phosphotransferase</fullName>
        <ecNumber evidence="3">2.7.1.121</ecNumber>
    </recommendedName>
</protein>
<evidence type="ECO:0000256" key="5">
    <source>
        <dbReference type="ARBA" id="ARBA00046577"/>
    </source>
</evidence>
<dbReference type="GO" id="GO:0009401">
    <property type="term" value="P:phosphoenolpyruvate-dependent sugar phosphotransferase system"/>
    <property type="evidence" value="ECO:0007669"/>
    <property type="project" value="InterPro"/>
</dbReference>
<comment type="subunit">
    <text evidence="5">Homodimer. The dihydroxyacetone kinase complex is composed of a homodimer of DhaM, a homodimer of DhaK and the subunit DhaL.</text>
</comment>
<accession>A0AA45CRE1</accession>
<dbReference type="RefSeq" id="WP_048790030.1">
    <property type="nucleotide sequence ID" value="NZ_JWGR01000006.1"/>
</dbReference>